<dbReference type="Proteomes" id="UP000439022">
    <property type="component" value="Unassembled WGS sequence"/>
</dbReference>
<dbReference type="EC" id="2.7.1.49" evidence="7"/>
<evidence type="ECO:0000259" key="6">
    <source>
        <dbReference type="Pfam" id="PF08543"/>
    </source>
</evidence>
<accession>A0A6A8GHP1</accession>
<dbReference type="PANTHER" id="PTHR20858">
    <property type="entry name" value="PHOSPHOMETHYLPYRIMIDINE KINASE"/>
    <property type="match status" value="1"/>
</dbReference>
<keyword evidence="2" id="KW-0547">Nucleotide-binding</keyword>
<proteinExistence type="predicted"/>
<evidence type="ECO:0000256" key="4">
    <source>
        <dbReference type="ARBA" id="ARBA00022840"/>
    </source>
</evidence>
<dbReference type="RefSeq" id="WP_151162852.1">
    <property type="nucleotide sequence ID" value="NZ_WKJO01000001.1"/>
</dbReference>
<keyword evidence="4" id="KW-0067">ATP-binding</keyword>
<evidence type="ECO:0000313" key="8">
    <source>
        <dbReference type="Proteomes" id="UP000439022"/>
    </source>
</evidence>
<dbReference type="GO" id="GO:0008972">
    <property type="term" value="F:phosphomethylpyrimidine kinase activity"/>
    <property type="evidence" value="ECO:0007669"/>
    <property type="project" value="UniProtKB-EC"/>
</dbReference>
<gene>
    <name evidence="7" type="primary">thiD</name>
    <name evidence="7" type="ORF">GJR96_10275</name>
</gene>
<dbReference type="GO" id="GO:0005524">
    <property type="term" value="F:ATP binding"/>
    <property type="evidence" value="ECO:0007669"/>
    <property type="project" value="UniProtKB-KW"/>
</dbReference>
<comment type="caution">
    <text evidence="7">The sequence shown here is derived from an EMBL/GenBank/DDBJ whole genome shotgun (WGS) entry which is preliminary data.</text>
</comment>
<feature type="region of interest" description="Disordered" evidence="5">
    <location>
        <begin position="267"/>
        <end position="286"/>
    </location>
</feature>
<evidence type="ECO:0000256" key="1">
    <source>
        <dbReference type="ARBA" id="ARBA00022679"/>
    </source>
</evidence>
<dbReference type="InterPro" id="IPR013749">
    <property type="entry name" value="PM/HMP-P_kinase-1"/>
</dbReference>
<dbReference type="PANTHER" id="PTHR20858:SF17">
    <property type="entry name" value="HYDROXYMETHYLPYRIMIDINE_PHOSPHOMETHYLPYRIMIDINE KINASE THI20-RELATED"/>
    <property type="match status" value="1"/>
</dbReference>
<dbReference type="Gene3D" id="3.40.1190.20">
    <property type="match status" value="1"/>
</dbReference>
<keyword evidence="1 7" id="KW-0808">Transferase</keyword>
<dbReference type="InterPro" id="IPR004399">
    <property type="entry name" value="HMP/HMP-P_kinase_dom"/>
</dbReference>
<dbReference type="GO" id="GO:0009228">
    <property type="term" value="P:thiamine biosynthetic process"/>
    <property type="evidence" value="ECO:0007669"/>
    <property type="project" value="InterPro"/>
</dbReference>
<organism evidence="7 8">
    <name type="scientific">Haloferax litoreum</name>
    <dbReference type="NCBI Taxonomy" id="2666140"/>
    <lineage>
        <taxon>Archaea</taxon>
        <taxon>Methanobacteriati</taxon>
        <taxon>Methanobacteriota</taxon>
        <taxon>Stenosarchaea group</taxon>
        <taxon>Halobacteria</taxon>
        <taxon>Halobacteriales</taxon>
        <taxon>Haloferacaceae</taxon>
        <taxon>Haloferax</taxon>
    </lineage>
</organism>
<protein>
    <submittedName>
        <fullName evidence="7">Bifunctional hydroxymethylpyrimidine kinase/phosphomethylpyrimidine kinase</fullName>
        <ecNumber evidence="7">2.7.1.49</ecNumber>
        <ecNumber evidence="7">2.7.4.7</ecNumber>
    </submittedName>
</protein>
<dbReference type="SUPFAM" id="SSF53613">
    <property type="entry name" value="Ribokinase-like"/>
    <property type="match status" value="1"/>
</dbReference>
<feature type="domain" description="Pyridoxamine kinase/Phosphomethylpyrimidine kinase" evidence="6">
    <location>
        <begin position="26"/>
        <end position="270"/>
    </location>
</feature>
<dbReference type="GO" id="GO:0008902">
    <property type="term" value="F:hydroxymethylpyrimidine kinase activity"/>
    <property type="evidence" value="ECO:0007669"/>
    <property type="project" value="UniProtKB-EC"/>
</dbReference>
<evidence type="ECO:0000256" key="2">
    <source>
        <dbReference type="ARBA" id="ARBA00022741"/>
    </source>
</evidence>
<sequence>MTETPRGTASPAPQTTPYALTIASSDSGGGAGIQADLKTMTRLGVYGGSVLVSATAQNSQGVAGTHVLPTEAVRAQFDAVHRDFDVGAVKLGMLATAGGVETVADCLRDYDGPIVVDPVMVSTSGDRLLETDAIDAYIDLFAQATLVTPNADEAAELTGVVPNTPENVRAVAERFFDWGADAVLLKGGHVETADGTVVDWLVTPDETTTYTNPRIDTEATHGSGCTLSSAIVARLAHGDNLASAVQHGIAFTHAALSSPADVGTGPGSVNHLVDLGDGWTPPDETG</sequence>
<dbReference type="InterPro" id="IPR029056">
    <property type="entry name" value="Ribokinase-like"/>
</dbReference>
<dbReference type="EC" id="2.7.4.7" evidence="7"/>
<dbReference type="CDD" id="cd01169">
    <property type="entry name" value="HMPP_kinase"/>
    <property type="match status" value="1"/>
</dbReference>
<reference evidence="7 8" key="1">
    <citation type="submission" date="2019-11" db="EMBL/GenBank/DDBJ databases">
        <title>Whole genome sequence of Haloferax sp. MBLA0076.</title>
        <authorList>
            <person name="Seo M.-J."/>
            <person name="Cho E.-S."/>
        </authorList>
    </citation>
    <scope>NUCLEOTIDE SEQUENCE [LARGE SCALE GENOMIC DNA]</scope>
    <source>
        <strain evidence="7 8">MBLA0076</strain>
    </source>
</reference>
<dbReference type="NCBIfam" id="TIGR00097">
    <property type="entry name" value="HMP-P_kinase"/>
    <property type="match status" value="1"/>
</dbReference>
<evidence type="ECO:0000256" key="5">
    <source>
        <dbReference type="SAM" id="MobiDB-lite"/>
    </source>
</evidence>
<evidence type="ECO:0000313" key="7">
    <source>
        <dbReference type="EMBL" id="MRX22341.1"/>
    </source>
</evidence>
<dbReference type="EMBL" id="WKJO01000001">
    <property type="protein sequence ID" value="MRX22341.1"/>
    <property type="molecule type" value="Genomic_DNA"/>
</dbReference>
<keyword evidence="8" id="KW-1185">Reference proteome</keyword>
<dbReference type="AlphaFoldDB" id="A0A6A8GHP1"/>
<keyword evidence="3 7" id="KW-0418">Kinase</keyword>
<dbReference type="GO" id="GO:0005829">
    <property type="term" value="C:cytosol"/>
    <property type="evidence" value="ECO:0007669"/>
    <property type="project" value="TreeGrafter"/>
</dbReference>
<evidence type="ECO:0000256" key="3">
    <source>
        <dbReference type="ARBA" id="ARBA00022777"/>
    </source>
</evidence>
<name>A0A6A8GHP1_9EURY</name>
<dbReference type="Pfam" id="PF08543">
    <property type="entry name" value="Phos_pyr_kin"/>
    <property type="match status" value="1"/>
</dbReference>
<dbReference type="FunFam" id="3.40.1190.20:FF:000003">
    <property type="entry name" value="Phosphomethylpyrimidine kinase ThiD"/>
    <property type="match status" value="1"/>
</dbReference>